<proteinExistence type="inferred from homology"/>
<evidence type="ECO:0000256" key="1">
    <source>
        <dbReference type="HAMAP-Rule" id="MF_02062"/>
    </source>
</evidence>
<dbReference type="HAMAP" id="MF_02062">
    <property type="entry name" value="GltS"/>
    <property type="match status" value="1"/>
</dbReference>
<evidence type="ECO:0000313" key="3">
    <source>
        <dbReference type="EMBL" id="MCR1898410.1"/>
    </source>
</evidence>
<keyword evidence="1" id="KW-0812">Transmembrane</keyword>
<evidence type="ECO:0000256" key="2">
    <source>
        <dbReference type="NCBIfam" id="TIGR00210"/>
    </source>
</evidence>
<feature type="transmembrane region" description="Helical" evidence="1">
    <location>
        <begin position="6"/>
        <end position="24"/>
    </location>
</feature>
<keyword evidence="1" id="KW-0813">Transport</keyword>
<feature type="transmembrane region" description="Helical" evidence="1">
    <location>
        <begin position="279"/>
        <end position="299"/>
    </location>
</feature>
<feature type="transmembrane region" description="Helical" evidence="1">
    <location>
        <begin position="160"/>
        <end position="177"/>
    </location>
</feature>
<accession>A0AAE3KYY2</accession>
<feature type="transmembrane region" description="Helical" evidence="1">
    <location>
        <begin position="250"/>
        <end position="267"/>
    </location>
</feature>
<dbReference type="InterPro" id="IPR004445">
    <property type="entry name" value="GltS"/>
</dbReference>
<dbReference type="AlphaFoldDB" id="A0AAE3KYY2"/>
<name>A0AAE3KYY2_9FIRM</name>
<dbReference type="RefSeq" id="WP_257529879.1">
    <property type="nucleotide sequence ID" value="NZ_JANKAS010000003.1"/>
</dbReference>
<comment type="similarity">
    <text evidence="1">Belongs to the glutamate:Na(+) symporter (ESS) (TC 2.A.27) family.</text>
</comment>
<feature type="transmembrane region" description="Helical" evidence="1">
    <location>
        <begin position="305"/>
        <end position="326"/>
    </location>
</feature>
<keyword evidence="1" id="KW-0915">Sodium</keyword>
<keyword evidence="1" id="KW-0769">Symport</keyword>
<feature type="transmembrane region" description="Helical" evidence="1">
    <location>
        <begin position="36"/>
        <end position="53"/>
    </location>
</feature>
<keyword evidence="1" id="KW-1003">Cell membrane</keyword>
<keyword evidence="4" id="KW-1185">Reference proteome</keyword>
<keyword evidence="1" id="KW-0406">Ion transport</keyword>
<evidence type="ECO:0000313" key="4">
    <source>
        <dbReference type="Proteomes" id="UP001205748"/>
    </source>
</evidence>
<dbReference type="Proteomes" id="UP001205748">
    <property type="component" value="Unassembled WGS sequence"/>
</dbReference>
<feature type="transmembrane region" description="Helical" evidence="1">
    <location>
        <begin position="95"/>
        <end position="117"/>
    </location>
</feature>
<dbReference type="EMBL" id="JANKAS010000003">
    <property type="protein sequence ID" value="MCR1898410.1"/>
    <property type="molecule type" value="Genomic_DNA"/>
</dbReference>
<dbReference type="PANTHER" id="PTHR36178">
    <property type="entry name" value="SLR0625 PROTEIN"/>
    <property type="match status" value="1"/>
</dbReference>
<dbReference type="GO" id="GO:0015501">
    <property type="term" value="F:glutamate:sodium symporter activity"/>
    <property type="evidence" value="ECO:0007669"/>
    <property type="project" value="UniProtKB-UniRule"/>
</dbReference>
<dbReference type="NCBIfam" id="TIGR00210">
    <property type="entry name" value="gltS"/>
    <property type="match status" value="1"/>
</dbReference>
<comment type="caution">
    <text evidence="3">The sequence shown here is derived from an EMBL/GenBank/DDBJ whole genome shotgun (WGS) entry which is preliminary data.</text>
</comment>
<gene>
    <name evidence="3" type="primary">gltS</name>
    <name evidence="3" type="ORF">NSA47_05325</name>
</gene>
<feature type="transmembrane region" description="Helical" evidence="1">
    <location>
        <begin position="338"/>
        <end position="355"/>
    </location>
</feature>
<dbReference type="GO" id="GO:0015813">
    <property type="term" value="P:L-glutamate transmembrane transport"/>
    <property type="evidence" value="ECO:0007669"/>
    <property type="project" value="UniProtKB-UniRule"/>
</dbReference>
<feature type="transmembrane region" description="Helical" evidence="1">
    <location>
        <begin position="222"/>
        <end position="244"/>
    </location>
</feature>
<dbReference type="Pfam" id="PF03616">
    <property type="entry name" value="Glt_symporter"/>
    <property type="match status" value="1"/>
</dbReference>
<comment type="subcellular location">
    <subcellularLocation>
        <location evidence="1">Cell membrane</location>
        <topology evidence="1">Multi-pass membrane protein</topology>
    </subcellularLocation>
</comment>
<keyword evidence="1" id="KW-0029">Amino-acid transport</keyword>
<sequence length="402" mass="42658">MIITLDMMQSAALGVMVLLLGNLVENKFRVLRKYCIPTPVVGGLIFALVAWILKEKNILEFNIDTTLQTLAMTAFFTSVGFSASFKSLKKGGLKVLVFFFCAVILVVLQNILGISLADLLGLHPLIGLATGSIPMTGGHATAGSFGILIENAGIPGANTIAFAAATFGLLAGSMIGGPTANRLITKYGLVDKKEESKLSTDDQFMEAALIENKEEPLVDRNFSIAAFELLIAMGIGSVLSAIIQDAGITLPSYIGAMLLGAIMRNISDLTKSYEVPMNEINILGSIALALFLAMALMGLKLWELAGLAIPLLIMVLAQVLLMFLYANLVTFRVLGKDYDAAVIAAGHCGFGLGATPNGIANMTSVVEKFGPSPTAFLVMPLVGALFIDFLNAGIITFFMNMF</sequence>
<feature type="transmembrane region" description="Helical" evidence="1">
    <location>
        <begin position="65"/>
        <end position="83"/>
    </location>
</feature>
<dbReference type="GO" id="GO:0005886">
    <property type="term" value="C:plasma membrane"/>
    <property type="evidence" value="ECO:0007669"/>
    <property type="project" value="UniProtKB-SubCell"/>
</dbReference>
<comment type="function">
    <text evidence="1">Catalyzes the sodium-dependent transport of glutamate.</text>
</comment>
<reference evidence="3" key="1">
    <citation type="submission" date="2022-07" db="EMBL/GenBank/DDBJ databases">
        <title>Enhanced cultured diversity of the mouse gut microbiota enables custom-made synthetic communities.</title>
        <authorList>
            <person name="Afrizal A."/>
        </authorList>
    </citation>
    <scope>NUCLEOTIDE SEQUENCE</scope>
    <source>
        <strain evidence="3">DSM 28593</strain>
    </source>
</reference>
<protein>
    <recommendedName>
        <fullName evidence="1 2">Sodium/glutamate symporter</fullName>
    </recommendedName>
</protein>
<keyword evidence="1" id="KW-0739">Sodium transport</keyword>
<organism evidence="3 4">
    <name type="scientific">Irregularibacter muris</name>
    <dbReference type="NCBI Taxonomy" id="1796619"/>
    <lineage>
        <taxon>Bacteria</taxon>
        <taxon>Bacillati</taxon>
        <taxon>Bacillota</taxon>
        <taxon>Clostridia</taxon>
        <taxon>Eubacteriales</taxon>
        <taxon>Eubacteriaceae</taxon>
        <taxon>Irregularibacter</taxon>
    </lineage>
</organism>
<keyword evidence="1" id="KW-0472">Membrane</keyword>
<feature type="transmembrane region" description="Helical" evidence="1">
    <location>
        <begin position="375"/>
        <end position="399"/>
    </location>
</feature>
<dbReference type="PANTHER" id="PTHR36178:SF1">
    <property type="entry name" value="SODIUM_GLUTAMATE SYMPORTER"/>
    <property type="match status" value="1"/>
</dbReference>
<keyword evidence="1" id="KW-1133">Transmembrane helix</keyword>